<proteinExistence type="predicted"/>
<dbReference type="EMBL" id="JACHXR010000001">
    <property type="protein sequence ID" value="MBB3229204.1"/>
    <property type="molecule type" value="Genomic_DNA"/>
</dbReference>
<evidence type="ECO:0008006" key="3">
    <source>
        <dbReference type="Google" id="ProtNLM"/>
    </source>
</evidence>
<dbReference type="AlphaFoldDB" id="A0A7W5EPR2"/>
<comment type="caution">
    <text evidence="1">The sequence shown here is derived from an EMBL/GenBank/DDBJ whole genome shotgun (WGS) entry which is preliminary data.</text>
</comment>
<protein>
    <recommendedName>
        <fullName evidence="3">VOC family protein</fullName>
    </recommendedName>
</protein>
<evidence type="ECO:0000313" key="1">
    <source>
        <dbReference type="EMBL" id="MBB3229204.1"/>
    </source>
</evidence>
<sequence>MNTTAPPIPEGMHSLTPHLVCRDANAAMDFYIEAAARTACPGS</sequence>
<organism evidence="1 2">
    <name type="scientific">Halomonas stenophila</name>
    <dbReference type="NCBI Taxonomy" id="795312"/>
    <lineage>
        <taxon>Bacteria</taxon>
        <taxon>Pseudomonadati</taxon>
        <taxon>Pseudomonadota</taxon>
        <taxon>Gammaproteobacteria</taxon>
        <taxon>Oceanospirillales</taxon>
        <taxon>Halomonadaceae</taxon>
        <taxon>Halomonas</taxon>
    </lineage>
</organism>
<evidence type="ECO:0000313" key="2">
    <source>
        <dbReference type="Proteomes" id="UP000518892"/>
    </source>
</evidence>
<accession>A0A7W5EPR2</accession>
<reference evidence="1 2" key="1">
    <citation type="submission" date="2020-08" db="EMBL/GenBank/DDBJ databases">
        <title>Genomic Encyclopedia of Type Strains, Phase III (KMG-III): the genomes of soil and plant-associated and newly described type strains.</title>
        <authorList>
            <person name="Whitman W."/>
        </authorList>
    </citation>
    <scope>NUCLEOTIDE SEQUENCE [LARGE SCALE GENOMIC DNA]</scope>
    <source>
        <strain evidence="1 2">CECT 7744</strain>
    </source>
</reference>
<dbReference type="Proteomes" id="UP000518892">
    <property type="component" value="Unassembled WGS sequence"/>
</dbReference>
<keyword evidence="2" id="KW-1185">Reference proteome</keyword>
<gene>
    <name evidence="1" type="ORF">FHR97_000019</name>
</gene>
<name>A0A7W5EPR2_9GAMM</name>
<dbReference type="RefSeq" id="WP_281380432.1">
    <property type="nucleotide sequence ID" value="NZ_JACHXR010000001.1"/>
</dbReference>